<dbReference type="HOGENOM" id="CLU_1052964_0_0_6"/>
<dbReference type="eggNOG" id="COG0558">
    <property type="taxonomic scope" value="Bacteria"/>
</dbReference>
<dbReference type="AlphaFoldDB" id="F9ZWE2"/>
<dbReference type="RefSeq" id="WP_013817876.1">
    <property type="nucleotide sequence ID" value="NC_015572.1"/>
</dbReference>
<dbReference type="STRING" id="857087.Metme_1183"/>
<name>F9ZWE2_METMM</name>
<organism evidence="2 3">
    <name type="scientific">Methylomonas methanica (strain DSM 25384 / MC09)</name>
    <dbReference type="NCBI Taxonomy" id="857087"/>
    <lineage>
        <taxon>Bacteria</taxon>
        <taxon>Pseudomonadati</taxon>
        <taxon>Pseudomonadota</taxon>
        <taxon>Gammaproteobacteria</taxon>
        <taxon>Methylococcales</taxon>
        <taxon>Methylococcaceae</taxon>
        <taxon>Methylomonas</taxon>
    </lineage>
</organism>
<reference evidence="3" key="3">
    <citation type="submission" date="2011-05" db="EMBL/GenBank/DDBJ databases">
        <title>Complete sequence of Methylomonas methanica MC09.</title>
        <authorList>
            <consortium name="US DOE Joint Genome Institute"/>
            <person name="Lucas S."/>
            <person name="Han J."/>
            <person name="Lapidus A."/>
            <person name="Cheng J.-F."/>
            <person name="Goodwin L."/>
            <person name="Pitluck S."/>
            <person name="Peters L."/>
            <person name="Mikhailova N."/>
            <person name="Teshima H."/>
            <person name="Han C."/>
            <person name="Tapia R."/>
            <person name="Land M."/>
            <person name="Hauser L."/>
            <person name="Kyrpides N."/>
            <person name="Ivanova N."/>
            <person name="Pagani I."/>
            <person name="Stein L."/>
            <person name="Woyke T."/>
        </authorList>
    </citation>
    <scope>NUCLEOTIDE SEQUENCE [LARGE SCALE GENOMIC DNA]</scope>
    <source>
        <strain evidence="3">MC09</strain>
    </source>
</reference>
<feature type="transmembrane region" description="Helical" evidence="1">
    <location>
        <begin position="127"/>
        <end position="147"/>
    </location>
</feature>
<dbReference type="InterPro" id="IPR000462">
    <property type="entry name" value="CDP-OH_P_trans"/>
</dbReference>
<dbReference type="InterPro" id="IPR043130">
    <property type="entry name" value="CDP-OH_PTrfase_TM_dom"/>
</dbReference>
<keyword evidence="1" id="KW-1133">Transmembrane helix</keyword>
<gene>
    <name evidence="2" type="ordered locus">Metme_1183</name>
</gene>
<keyword evidence="3" id="KW-1185">Reference proteome</keyword>
<sequence length="264" mass="30517">MIKIISHIFADKYVNHNAVIGNPILLLMYRLAYPFAVLLVKLRFSPNQITTQSLIFSMLAFSSLVFDEGCVWFSVFWGMTVLLDFCDGTVARMTDTVSKTAFRYDHMSDIFKISLVVLGVGIRFDEMPIWILCSSFIFFYGYSEILAHDLKNFSTIALLNDLLNSSEINSAVKSDQNIVERQRIRDRFEMLKFALERFPLLMNSMLKIFKFIYSAIFTFNGHTLLIFFLLPVGGWVTKIVFIHLIYLSFHGSVSGIRQLRHINR</sequence>
<proteinExistence type="predicted"/>
<protein>
    <recommendedName>
        <fullName evidence="4">CDP-alcohol phosphatidyltransferase</fullName>
    </recommendedName>
</protein>
<dbReference type="Pfam" id="PF01066">
    <property type="entry name" value="CDP-OH_P_transf"/>
    <property type="match status" value="1"/>
</dbReference>
<dbReference type="GO" id="GO:0016020">
    <property type="term" value="C:membrane"/>
    <property type="evidence" value="ECO:0007669"/>
    <property type="project" value="InterPro"/>
</dbReference>
<evidence type="ECO:0000313" key="2">
    <source>
        <dbReference type="EMBL" id="AEF99611.1"/>
    </source>
</evidence>
<dbReference type="Proteomes" id="UP000008888">
    <property type="component" value="Chromosome"/>
</dbReference>
<evidence type="ECO:0000313" key="3">
    <source>
        <dbReference type="Proteomes" id="UP000008888"/>
    </source>
</evidence>
<feature type="transmembrane region" description="Helical" evidence="1">
    <location>
        <begin position="235"/>
        <end position="256"/>
    </location>
</feature>
<dbReference type="KEGG" id="mmt:Metme_1183"/>
<reference key="2">
    <citation type="submission" date="2011-05" db="EMBL/GenBank/DDBJ databases">
        <title>Complete genome sequence of the aerobic marine methanotroph Methylomonas methanica MC09.</title>
        <authorList>
            <person name="Boden R."/>
            <person name="Cunliffe M."/>
            <person name="Scanlan J."/>
            <person name="Moussard H."/>
            <person name="Kits K.D."/>
            <person name="Klotz M."/>
            <person name="Jetten M."/>
            <person name="Vuilleumier S."/>
            <person name="Han J."/>
            <person name="Peters L."/>
            <person name="Mikhailova N."/>
            <person name="Teshima H."/>
            <person name="Tapia R."/>
            <person name="Kyrpides N."/>
            <person name="Ivanova N."/>
            <person name="Pagani I."/>
            <person name="Cheng J.-F."/>
            <person name="Goodwin L."/>
            <person name="Han C."/>
            <person name="Hauser L."/>
            <person name="Land M."/>
            <person name="Lapidus A."/>
            <person name="Lucas S."/>
            <person name="Pitluck S."/>
            <person name="Woyke T."/>
            <person name="Stein L.Y."/>
            <person name="Murrell C."/>
        </authorList>
    </citation>
    <scope>NUCLEOTIDE SEQUENCE</scope>
    <source>
        <strain>MC09</strain>
    </source>
</reference>
<feature type="transmembrane region" description="Helical" evidence="1">
    <location>
        <begin position="54"/>
        <end position="75"/>
    </location>
</feature>
<dbReference type="GO" id="GO:0008654">
    <property type="term" value="P:phospholipid biosynthetic process"/>
    <property type="evidence" value="ECO:0007669"/>
    <property type="project" value="InterPro"/>
</dbReference>
<dbReference type="GO" id="GO:0016780">
    <property type="term" value="F:phosphotransferase activity, for other substituted phosphate groups"/>
    <property type="evidence" value="ECO:0007669"/>
    <property type="project" value="InterPro"/>
</dbReference>
<reference evidence="2 3" key="1">
    <citation type="journal article" date="2011" name="J. Bacteriol.">
        <title>Complete Genome Sequence of the Aerobic Marine Methanotroph Methylomonas methanica MC09.</title>
        <authorList>
            <person name="Boden R."/>
            <person name="Cunliffe M."/>
            <person name="Scanlan J."/>
            <person name="Moussard H."/>
            <person name="Kits K.D."/>
            <person name="Klotz M.G."/>
            <person name="Jetten M.S."/>
            <person name="Vuilleumier S."/>
            <person name="Han J."/>
            <person name="Peters L."/>
            <person name="Mikhailova N."/>
            <person name="Teshima H."/>
            <person name="Tapia R."/>
            <person name="Kyrpides N."/>
            <person name="Ivanova N."/>
            <person name="Pagani I."/>
            <person name="Cheng J.F."/>
            <person name="Goodwin L."/>
            <person name="Han C."/>
            <person name="Hauser L."/>
            <person name="Land M.L."/>
            <person name="Lapidus A."/>
            <person name="Lucas S."/>
            <person name="Pitluck S."/>
            <person name="Woyke T."/>
            <person name="Stein L."/>
            <person name="Murrell J.C."/>
        </authorList>
    </citation>
    <scope>NUCLEOTIDE SEQUENCE [LARGE SCALE GENOMIC DNA]</scope>
    <source>
        <strain evidence="2 3">MC09</strain>
    </source>
</reference>
<dbReference type="EMBL" id="CP002738">
    <property type="protein sequence ID" value="AEF99611.1"/>
    <property type="molecule type" value="Genomic_DNA"/>
</dbReference>
<keyword evidence="1" id="KW-0472">Membrane</keyword>
<evidence type="ECO:0008006" key="4">
    <source>
        <dbReference type="Google" id="ProtNLM"/>
    </source>
</evidence>
<keyword evidence="1" id="KW-0812">Transmembrane</keyword>
<evidence type="ECO:0000256" key="1">
    <source>
        <dbReference type="SAM" id="Phobius"/>
    </source>
</evidence>
<dbReference type="Gene3D" id="1.20.120.1760">
    <property type="match status" value="1"/>
</dbReference>
<feature type="transmembrane region" description="Helical" evidence="1">
    <location>
        <begin position="20"/>
        <end position="42"/>
    </location>
</feature>
<feature type="transmembrane region" description="Helical" evidence="1">
    <location>
        <begin position="211"/>
        <end position="229"/>
    </location>
</feature>
<dbReference type="OrthoDB" id="7857679at2"/>
<accession>F9ZWE2</accession>